<keyword evidence="2" id="KW-0804">Transcription</keyword>
<gene>
    <name evidence="5" type="ORF">CEP54_009940</name>
</gene>
<sequence length="1053" mass="119055">MQLRLLLEKFNPGLAIDTELAALESGVDLAQDSHPGVEDGAAREDYEWNEASSNASPNGGNVSLAAQKDGMAILPSINSGYLGRSSGSEILQEVAALLPPSTILSPSDELHPHPAQPTTRGDTLGSSRLVSSVVINTLIDGYFRLYNTSYPILHEATFRNEVANQDRVCTHPTWRIIYYMVLAIGSWLLENNITPEQCPFYSAARSRISMQVFEAGTTRTVQGLLLMGNYLQKRDRPNTGYSLIGLAQRIAFGIGLHRERPLAEDKIALERHRQLFWIVYCFDSGFSITTGRPMADCDNSSVVPTPVNYPTTYSALIAQAQLVKIANGIHHEFLGAKTANQKMEYQLAEIMAQKLDAWRDNLPEYFTSSDVPPWFMGPRSIVLWKEQNLRILLWRGTKKVHPYLPSRMDARGRCLDAAMETIQSISSFVTSSEGILHPGITCMSSPLYQPLDTTKAEIRLIEILPEGFSLITVPLDDAPKYAALSYVWGDPKDQETIVLQGRDVQIGTNLASFLGRIRRAQQGHPFRNWLYRHYQLVKPLILTIILQRSICAWTNYVCVSLHDPLHRYYQVAMLFVVAFVRFLFRQRSRSGLQAADTHGVINHFWADAICINQQDIKERTQQVQLMGQIFGSAVAVYSWIGPRDHSLAFDSIKRLARICRLRGELETTSLWWYPSLWRQTDKSDESRFRSKAWNAIDDLFSDRYWNRVWIFQEVVLARQMHLMSPGASTLSWHDLQVAARGLQNLSARLQEREDKVPFFMSNWAWLFLKMFPDWSNVMLMIVGKEMSHFSDQIIDATPVISISSKLRQEAYDKGIKYIKGQVEKIQWWLSLLSADFTATDPRDQVYGTLAITRLPIVPDYTKTVSEVYMDYAARWIKAHCFFRDNPLLDLGEGPQKYSPLAFLSFAGAHGVIPSLDLPSWVPNFKVKRNHERHVFGRKDEDYGPAFRQDGRNDPYIVPGTRSLHEWGFQLELISAFTSSTHSAKFDNADRFKGILKYGSFVSDFMSRHPQYVSGTSSFEATAGLLAQPHGSDITNEAAICYLSGHDLGSAGAS</sequence>
<dbReference type="GO" id="GO:0008270">
    <property type="term" value="F:zinc ion binding"/>
    <property type="evidence" value="ECO:0007669"/>
    <property type="project" value="InterPro"/>
</dbReference>
<name>A0A428PMS1_9HYPO</name>
<evidence type="ECO:0000259" key="4">
    <source>
        <dbReference type="SMART" id="SM00906"/>
    </source>
</evidence>
<dbReference type="InterPro" id="IPR010730">
    <property type="entry name" value="HET"/>
</dbReference>
<dbReference type="PANTHER" id="PTHR47424">
    <property type="entry name" value="REGULATORY PROTEIN GAL4"/>
    <property type="match status" value="1"/>
</dbReference>
<dbReference type="InterPro" id="IPR051127">
    <property type="entry name" value="Fungal_SecMet_Regulators"/>
</dbReference>
<evidence type="ECO:0000313" key="6">
    <source>
        <dbReference type="Proteomes" id="UP000288168"/>
    </source>
</evidence>
<keyword evidence="3" id="KW-0539">Nucleus</keyword>
<dbReference type="Pfam" id="PF06985">
    <property type="entry name" value="HET"/>
    <property type="match status" value="1"/>
</dbReference>
<evidence type="ECO:0000313" key="5">
    <source>
        <dbReference type="EMBL" id="RSL54342.1"/>
    </source>
</evidence>
<dbReference type="CDD" id="cd12148">
    <property type="entry name" value="fungal_TF_MHR"/>
    <property type="match status" value="1"/>
</dbReference>
<evidence type="ECO:0000256" key="2">
    <source>
        <dbReference type="ARBA" id="ARBA00023163"/>
    </source>
</evidence>
<organism evidence="5 6">
    <name type="scientific">Fusarium duplospermum</name>
    <dbReference type="NCBI Taxonomy" id="1325734"/>
    <lineage>
        <taxon>Eukaryota</taxon>
        <taxon>Fungi</taxon>
        <taxon>Dikarya</taxon>
        <taxon>Ascomycota</taxon>
        <taxon>Pezizomycotina</taxon>
        <taxon>Sordariomycetes</taxon>
        <taxon>Hypocreomycetidae</taxon>
        <taxon>Hypocreales</taxon>
        <taxon>Nectriaceae</taxon>
        <taxon>Fusarium</taxon>
        <taxon>Fusarium solani species complex</taxon>
    </lineage>
</organism>
<comment type="caution">
    <text evidence="5">The sequence shown here is derived from an EMBL/GenBank/DDBJ whole genome shotgun (WGS) entry which is preliminary data.</text>
</comment>
<dbReference type="GO" id="GO:0006351">
    <property type="term" value="P:DNA-templated transcription"/>
    <property type="evidence" value="ECO:0007669"/>
    <property type="project" value="InterPro"/>
</dbReference>
<dbReference type="OrthoDB" id="3364175at2759"/>
<dbReference type="AlphaFoldDB" id="A0A428PMS1"/>
<dbReference type="GO" id="GO:0000978">
    <property type="term" value="F:RNA polymerase II cis-regulatory region sequence-specific DNA binding"/>
    <property type="evidence" value="ECO:0007669"/>
    <property type="project" value="TreeGrafter"/>
</dbReference>
<evidence type="ECO:0000256" key="1">
    <source>
        <dbReference type="ARBA" id="ARBA00023015"/>
    </source>
</evidence>
<reference evidence="5 6" key="1">
    <citation type="submission" date="2017-06" db="EMBL/GenBank/DDBJ databases">
        <title>Comparative genomic analysis of Ambrosia Fusariam Clade fungi.</title>
        <authorList>
            <person name="Stajich J.E."/>
            <person name="Carrillo J."/>
            <person name="Kijimoto T."/>
            <person name="Eskalen A."/>
            <person name="O'Donnell K."/>
            <person name="Kasson M."/>
        </authorList>
    </citation>
    <scope>NUCLEOTIDE SEQUENCE [LARGE SCALE GENOMIC DNA]</scope>
    <source>
        <strain evidence="5 6">NRRL62584</strain>
    </source>
</reference>
<dbReference type="EMBL" id="NKCI01000112">
    <property type="protein sequence ID" value="RSL54342.1"/>
    <property type="molecule type" value="Genomic_DNA"/>
</dbReference>
<dbReference type="PANTHER" id="PTHR47424:SF2">
    <property type="entry name" value="TRANSCRIPTION FACTOR DOMAIN-CONTAINING PROTEIN-RELATED"/>
    <property type="match status" value="1"/>
</dbReference>
<dbReference type="GO" id="GO:0005634">
    <property type="term" value="C:nucleus"/>
    <property type="evidence" value="ECO:0007669"/>
    <property type="project" value="TreeGrafter"/>
</dbReference>
<feature type="domain" description="Xylanolytic transcriptional activator regulatory" evidence="4">
    <location>
        <begin position="240"/>
        <end position="312"/>
    </location>
</feature>
<dbReference type="GO" id="GO:0000435">
    <property type="term" value="P:positive regulation of transcription from RNA polymerase II promoter by galactose"/>
    <property type="evidence" value="ECO:0007669"/>
    <property type="project" value="TreeGrafter"/>
</dbReference>
<dbReference type="SMART" id="SM00906">
    <property type="entry name" value="Fungal_trans"/>
    <property type="match status" value="1"/>
</dbReference>
<protein>
    <recommendedName>
        <fullName evidence="4">Xylanolytic transcriptional activator regulatory domain-containing protein</fullName>
    </recommendedName>
</protein>
<dbReference type="GO" id="GO:0000981">
    <property type="term" value="F:DNA-binding transcription factor activity, RNA polymerase II-specific"/>
    <property type="evidence" value="ECO:0007669"/>
    <property type="project" value="TreeGrafter"/>
</dbReference>
<keyword evidence="1" id="KW-0805">Transcription regulation</keyword>
<dbReference type="InterPro" id="IPR007219">
    <property type="entry name" value="XnlR_reg_dom"/>
</dbReference>
<accession>A0A428PMS1</accession>
<dbReference type="Proteomes" id="UP000288168">
    <property type="component" value="Unassembled WGS sequence"/>
</dbReference>
<proteinExistence type="predicted"/>
<dbReference type="Pfam" id="PF04082">
    <property type="entry name" value="Fungal_trans"/>
    <property type="match status" value="1"/>
</dbReference>
<evidence type="ECO:0000256" key="3">
    <source>
        <dbReference type="ARBA" id="ARBA00023242"/>
    </source>
</evidence>
<keyword evidence="6" id="KW-1185">Reference proteome</keyword>